<sequence>MQQLLYFIQKYKYFLYFMLLQLIALALTINNHSFHRSKFVSSTSTITGSIYNKASNWSDYFNLKRQNTELVEENNKLRNLLEQYKAITDTVVTSKTTDSIYTQQYIYISGKITKNEFHKPYNFLTINRGQKNGVTSEMAVMNSKGIIGITDDVSNSYARVQSILNRNSKINARFKNSFHFGTLIWNGEKINIVQLTDIPRQANYNIGDTIITGGKSTIFPEGILIGTVITKPENPSALNTIDIKLFNDMTNISPVYIIQNLNKEEINTLEQSTDE</sequence>
<gene>
    <name evidence="9" type="primary">mreC</name>
    <name evidence="9" type="ORF">ACFQ1U_09480</name>
</gene>
<dbReference type="NCBIfam" id="NF010532">
    <property type="entry name" value="PRK13922.9-3"/>
    <property type="match status" value="1"/>
</dbReference>
<evidence type="ECO:0000259" key="8">
    <source>
        <dbReference type="Pfam" id="PF04085"/>
    </source>
</evidence>
<keyword evidence="7" id="KW-0472">Membrane</keyword>
<reference evidence="10" key="1">
    <citation type="journal article" date="2019" name="Int. J. Syst. Evol. Microbiol.">
        <title>The Global Catalogue of Microorganisms (GCM) 10K type strain sequencing project: providing services to taxonomists for standard genome sequencing and annotation.</title>
        <authorList>
            <consortium name="The Broad Institute Genomics Platform"/>
            <consortium name="The Broad Institute Genome Sequencing Center for Infectious Disease"/>
            <person name="Wu L."/>
            <person name="Ma J."/>
        </authorList>
    </citation>
    <scope>NUCLEOTIDE SEQUENCE [LARGE SCALE GENOMIC DNA]</scope>
    <source>
        <strain evidence="10">CCUG 60527</strain>
    </source>
</reference>
<dbReference type="EMBL" id="JBHTJR010000047">
    <property type="protein sequence ID" value="MFD0993435.1"/>
    <property type="molecule type" value="Genomic_DNA"/>
</dbReference>
<evidence type="ECO:0000313" key="9">
    <source>
        <dbReference type="EMBL" id="MFD0993435.1"/>
    </source>
</evidence>
<dbReference type="Gene3D" id="2.40.10.350">
    <property type="entry name" value="Rod shape-determining protein MreC, domain 2"/>
    <property type="match status" value="1"/>
</dbReference>
<evidence type="ECO:0000256" key="1">
    <source>
        <dbReference type="ARBA" id="ARBA00009369"/>
    </source>
</evidence>
<organism evidence="9 10">
    <name type="scientific">Tenacibaculum geojense</name>
    <dbReference type="NCBI Taxonomy" id="915352"/>
    <lineage>
        <taxon>Bacteria</taxon>
        <taxon>Pseudomonadati</taxon>
        <taxon>Bacteroidota</taxon>
        <taxon>Flavobacteriia</taxon>
        <taxon>Flavobacteriales</taxon>
        <taxon>Flavobacteriaceae</taxon>
        <taxon>Tenacibaculum</taxon>
    </lineage>
</organism>
<dbReference type="PANTHER" id="PTHR34138">
    <property type="entry name" value="CELL SHAPE-DETERMINING PROTEIN MREC"/>
    <property type="match status" value="1"/>
</dbReference>
<dbReference type="Pfam" id="PF04085">
    <property type="entry name" value="MreC"/>
    <property type="match status" value="1"/>
</dbReference>
<protein>
    <recommendedName>
        <fullName evidence="2 5">Cell shape-determining protein MreC</fullName>
    </recommendedName>
    <alternativeName>
        <fullName evidence="4 5">Cell shape protein MreC</fullName>
    </alternativeName>
</protein>
<feature type="domain" description="Rod shape-determining protein MreC beta-barrel core" evidence="8">
    <location>
        <begin position="114"/>
        <end position="259"/>
    </location>
</feature>
<accession>A0ABW3JSN5</accession>
<dbReference type="InterPro" id="IPR042175">
    <property type="entry name" value="Cell/Rod_MreC_2"/>
</dbReference>
<feature type="coiled-coil region" evidence="6">
    <location>
        <begin position="60"/>
        <end position="90"/>
    </location>
</feature>
<keyword evidence="3 5" id="KW-0133">Cell shape</keyword>
<dbReference type="RefSeq" id="WP_386107693.1">
    <property type="nucleotide sequence ID" value="NZ_JBHTJR010000047.1"/>
</dbReference>
<dbReference type="Gene3D" id="2.40.10.340">
    <property type="entry name" value="Rod shape-determining protein MreC, domain 1"/>
    <property type="match status" value="1"/>
</dbReference>
<keyword evidence="6" id="KW-0175">Coiled coil</keyword>
<evidence type="ECO:0000313" key="10">
    <source>
        <dbReference type="Proteomes" id="UP001597062"/>
    </source>
</evidence>
<evidence type="ECO:0000256" key="5">
    <source>
        <dbReference type="PIRNR" id="PIRNR038471"/>
    </source>
</evidence>
<proteinExistence type="inferred from homology"/>
<comment type="similarity">
    <text evidence="1 5">Belongs to the MreC family.</text>
</comment>
<dbReference type="InterPro" id="IPR042177">
    <property type="entry name" value="Cell/Rod_1"/>
</dbReference>
<evidence type="ECO:0000256" key="7">
    <source>
        <dbReference type="SAM" id="Phobius"/>
    </source>
</evidence>
<evidence type="ECO:0000256" key="4">
    <source>
        <dbReference type="ARBA" id="ARBA00032089"/>
    </source>
</evidence>
<evidence type="ECO:0000256" key="3">
    <source>
        <dbReference type="ARBA" id="ARBA00022960"/>
    </source>
</evidence>
<dbReference type="PANTHER" id="PTHR34138:SF1">
    <property type="entry name" value="CELL SHAPE-DETERMINING PROTEIN MREC"/>
    <property type="match status" value="1"/>
</dbReference>
<dbReference type="PIRSF" id="PIRSF038471">
    <property type="entry name" value="MreC"/>
    <property type="match status" value="1"/>
</dbReference>
<comment type="caution">
    <text evidence="9">The sequence shown here is derived from an EMBL/GenBank/DDBJ whole genome shotgun (WGS) entry which is preliminary data.</text>
</comment>
<dbReference type="Proteomes" id="UP001597062">
    <property type="component" value="Unassembled WGS sequence"/>
</dbReference>
<evidence type="ECO:0000256" key="2">
    <source>
        <dbReference type="ARBA" id="ARBA00013855"/>
    </source>
</evidence>
<evidence type="ECO:0000256" key="6">
    <source>
        <dbReference type="SAM" id="Coils"/>
    </source>
</evidence>
<feature type="transmembrane region" description="Helical" evidence="7">
    <location>
        <begin position="13"/>
        <end position="29"/>
    </location>
</feature>
<keyword evidence="10" id="KW-1185">Reference proteome</keyword>
<name>A0ABW3JSN5_9FLAO</name>
<keyword evidence="7" id="KW-1133">Transmembrane helix</keyword>
<keyword evidence="7" id="KW-0812">Transmembrane</keyword>
<comment type="function">
    <text evidence="5">Involved in formation and maintenance of cell shape.</text>
</comment>
<dbReference type="InterPro" id="IPR055342">
    <property type="entry name" value="MreC_beta-barrel_core"/>
</dbReference>
<dbReference type="InterPro" id="IPR007221">
    <property type="entry name" value="MreC"/>
</dbReference>